<organism evidence="3 4">
    <name type="scientific">Streptomyces djakartensis</name>
    <dbReference type="NCBI Taxonomy" id="68193"/>
    <lineage>
        <taxon>Bacteria</taxon>
        <taxon>Bacillati</taxon>
        <taxon>Actinomycetota</taxon>
        <taxon>Actinomycetes</taxon>
        <taxon>Kitasatosporales</taxon>
        <taxon>Streptomycetaceae</taxon>
        <taxon>Streptomyces</taxon>
    </lineage>
</organism>
<accession>A0ABQ3A6E8</accession>
<dbReference type="PANTHER" id="PTHR42305:SF1">
    <property type="entry name" value="MEMBRANE PROTEIN RV1733C-RELATED"/>
    <property type="match status" value="1"/>
</dbReference>
<evidence type="ECO:0008006" key="5">
    <source>
        <dbReference type="Google" id="ProtNLM"/>
    </source>
</evidence>
<dbReference type="PANTHER" id="PTHR42305">
    <property type="entry name" value="MEMBRANE PROTEIN RV1733C-RELATED"/>
    <property type="match status" value="1"/>
</dbReference>
<proteinExistence type="predicted"/>
<feature type="transmembrane region" description="Helical" evidence="2">
    <location>
        <begin position="41"/>
        <end position="62"/>
    </location>
</feature>
<comment type="caution">
    <text evidence="3">The sequence shown here is derived from an EMBL/GenBank/DDBJ whole genome shotgun (WGS) entry which is preliminary data.</text>
</comment>
<dbReference type="Proteomes" id="UP000653308">
    <property type="component" value="Unassembled WGS sequence"/>
</dbReference>
<name>A0ABQ3A6E8_9ACTN</name>
<keyword evidence="2" id="KW-0472">Membrane</keyword>
<evidence type="ECO:0000256" key="2">
    <source>
        <dbReference type="SAM" id="Phobius"/>
    </source>
</evidence>
<evidence type="ECO:0000313" key="3">
    <source>
        <dbReference type="EMBL" id="GGY33556.1"/>
    </source>
</evidence>
<keyword evidence="2" id="KW-1133">Transmembrane helix</keyword>
<gene>
    <name evidence="3" type="ORF">GCM10010384_45920</name>
</gene>
<reference evidence="4" key="1">
    <citation type="journal article" date="2019" name="Int. J. Syst. Evol. Microbiol.">
        <title>The Global Catalogue of Microorganisms (GCM) 10K type strain sequencing project: providing services to taxonomists for standard genome sequencing and annotation.</title>
        <authorList>
            <consortium name="The Broad Institute Genomics Platform"/>
            <consortium name="The Broad Institute Genome Sequencing Center for Infectious Disease"/>
            <person name="Wu L."/>
            <person name="Ma J."/>
        </authorList>
    </citation>
    <scope>NUCLEOTIDE SEQUENCE [LARGE SCALE GENOMIC DNA]</scope>
    <source>
        <strain evidence="4">JCM 4957</strain>
    </source>
</reference>
<dbReference type="EMBL" id="BMWE01000013">
    <property type="protein sequence ID" value="GGY33556.1"/>
    <property type="molecule type" value="Genomic_DNA"/>
</dbReference>
<keyword evidence="4" id="KW-1185">Reference proteome</keyword>
<evidence type="ECO:0000256" key="1">
    <source>
        <dbReference type="SAM" id="MobiDB-lite"/>
    </source>
</evidence>
<feature type="transmembrane region" description="Helical" evidence="2">
    <location>
        <begin position="152"/>
        <end position="176"/>
    </location>
</feature>
<dbReference type="RefSeq" id="WP_190199775.1">
    <property type="nucleotide sequence ID" value="NZ_BMWE01000013.1"/>
</dbReference>
<evidence type="ECO:0000313" key="4">
    <source>
        <dbReference type="Proteomes" id="UP000653308"/>
    </source>
</evidence>
<sequence length="201" mass="22050">MNKRGSPFASGPPPPRKHHVAARSNPLRRPSDRFESWLHRFLMLVLVIGLPLAAIGAGLTAYDSTMRTVRTQTAQRHEVTARLTSNVTGGSEATRQPAQVRWAEENGTVRTGTTLVKPGTPKGATVRIWVDRAGTVTDRPVTAATAWSNGGFLGGMAAIGLVVGVYGVRAGVGLVLDRRRYAQWDAEWDLLEPRWSERFRR</sequence>
<keyword evidence="2" id="KW-0812">Transmembrane</keyword>
<feature type="region of interest" description="Disordered" evidence="1">
    <location>
        <begin position="1"/>
        <end position="27"/>
    </location>
</feature>
<dbReference type="InterPro" id="IPR039708">
    <property type="entry name" value="MT1774/Rv1733c-like"/>
</dbReference>
<protein>
    <recommendedName>
        <fullName evidence="5">Transmembrane protein</fullName>
    </recommendedName>
</protein>